<dbReference type="Gene3D" id="3.10.180.10">
    <property type="entry name" value="2,3-Dihydroxybiphenyl 1,2-Dioxygenase, domain 1"/>
    <property type="match status" value="1"/>
</dbReference>
<evidence type="ECO:0000313" key="2">
    <source>
        <dbReference type="EMBL" id="NIA67174.1"/>
    </source>
</evidence>
<reference evidence="2" key="1">
    <citation type="submission" date="2020-03" db="EMBL/GenBank/DDBJ databases">
        <title>Genome of Pelagibius litoralis DSM 21314T.</title>
        <authorList>
            <person name="Wang G."/>
        </authorList>
    </citation>
    <scope>NUCLEOTIDE SEQUENCE</scope>
    <source>
        <strain evidence="2">DSM 21314</strain>
    </source>
</reference>
<dbReference type="PANTHER" id="PTHR46142:SF3">
    <property type="entry name" value="F18B13.24 PROTEIN"/>
    <property type="match status" value="1"/>
</dbReference>
<dbReference type="InterPro" id="IPR029068">
    <property type="entry name" value="Glyas_Bleomycin-R_OHBP_Dase"/>
</dbReference>
<protein>
    <submittedName>
        <fullName evidence="2">Glyoxalase</fullName>
    </submittedName>
</protein>
<dbReference type="Proteomes" id="UP000761264">
    <property type="component" value="Unassembled WGS sequence"/>
</dbReference>
<gene>
    <name evidence="2" type="ORF">HBA54_01050</name>
</gene>
<evidence type="ECO:0000259" key="1">
    <source>
        <dbReference type="PROSITE" id="PS51819"/>
    </source>
</evidence>
<dbReference type="PROSITE" id="PS51819">
    <property type="entry name" value="VOC"/>
    <property type="match status" value="1"/>
</dbReference>
<name>A0A967EV18_9PROT</name>
<organism evidence="2 3">
    <name type="scientific">Pelagibius litoralis</name>
    <dbReference type="NCBI Taxonomy" id="374515"/>
    <lineage>
        <taxon>Bacteria</taxon>
        <taxon>Pseudomonadati</taxon>
        <taxon>Pseudomonadota</taxon>
        <taxon>Alphaproteobacteria</taxon>
        <taxon>Rhodospirillales</taxon>
        <taxon>Rhodovibrionaceae</taxon>
        <taxon>Pelagibius</taxon>
    </lineage>
</organism>
<dbReference type="PANTHER" id="PTHR46142">
    <property type="match status" value="1"/>
</dbReference>
<accession>A0A967EV18</accession>
<dbReference type="RefSeq" id="WP_167220458.1">
    <property type="nucleotide sequence ID" value="NZ_JAAQPH010000001.1"/>
</dbReference>
<dbReference type="SUPFAM" id="SSF54593">
    <property type="entry name" value="Glyoxalase/Bleomycin resistance protein/Dihydroxybiphenyl dioxygenase"/>
    <property type="match status" value="1"/>
</dbReference>
<comment type="caution">
    <text evidence="2">The sequence shown here is derived from an EMBL/GenBank/DDBJ whole genome shotgun (WGS) entry which is preliminary data.</text>
</comment>
<proteinExistence type="predicted"/>
<dbReference type="InterPro" id="IPR037523">
    <property type="entry name" value="VOC_core"/>
</dbReference>
<dbReference type="AlphaFoldDB" id="A0A967EV18"/>
<dbReference type="InterPro" id="IPR004360">
    <property type="entry name" value="Glyas_Fos-R_dOase_dom"/>
</dbReference>
<dbReference type="Pfam" id="PF00903">
    <property type="entry name" value="Glyoxalase"/>
    <property type="match status" value="1"/>
</dbReference>
<sequence length="137" mass="14487">MALAKLDHVNIRTASLAPMIAFYETVLGFTAGARPPFGFPGAWLYCGDTAVVHLIEVGNAPEPGGDLRLEHFAFSASGLADFLSQLRGQDCDYQIGVVPDFGIIQVNIHDPDGNHIHVDFAPAEAASVSDEPALAAV</sequence>
<evidence type="ECO:0000313" key="3">
    <source>
        <dbReference type="Proteomes" id="UP000761264"/>
    </source>
</evidence>
<feature type="domain" description="VOC" evidence="1">
    <location>
        <begin position="5"/>
        <end position="121"/>
    </location>
</feature>
<dbReference type="EMBL" id="JAAQPH010000001">
    <property type="protein sequence ID" value="NIA67174.1"/>
    <property type="molecule type" value="Genomic_DNA"/>
</dbReference>
<keyword evidence="3" id="KW-1185">Reference proteome</keyword>